<dbReference type="InterPro" id="IPR023393">
    <property type="entry name" value="START-like_dom_sf"/>
</dbReference>
<dbReference type="InterPro" id="IPR019587">
    <property type="entry name" value="Polyketide_cyclase/dehydratase"/>
</dbReference>
<reference evidence="2 3" key="1">
    <citation type="submission" date="2021-12" db="EMBL/GenBank/DDBJ databases">
        <title>Siccirubricoccus leaddurans sp. nov., a high concentration Zn2+ tolerance bacterium.</title>
        <authorList>
            <person name="Cao Y."/>
        </authorList>
    </citation>
    <scope>NUCLEOTIDE SEQUENCE [LARGE SCALE GENOMIC DNA]</scope>
    <source>
        <strain evidence="2 3">KC 17139</strain>
    </source>
</reference>
<protein>
    <submittedName>
        <fullName evidence="2">SRPBCC family protein</fullName>
    </submittedName>
</protein>
<dbReference type="Pfam" id="PF10604">
    <property type="entry name" value="Polyketide_cyc2"/>
    <property type="match status" value="1"/>
</dbReference>
<proteinExistence type="predicted"/>
<feature type="compositionally biased region" description="Polar residues" evidence="1">
    <location>
        <begin position="164"/>
        <end position="174"/>
    </location>
</feature>
<feature type="region of interest" description="Disordered" evidence="1">
    <location>
        <begin position="147"/>
        <end position="174"/>
    </location>
</feature>
<name>A0ABT1D0J1_9PROT</name>
<keyword evidence="3" id="KW-1185">Reference proteome</keyword>
<dbReference type="Gene3D" id="3.30.530.20">
    <property type="match status" value="1"/>
</dbReference>
<evidence type="ECO:0000256" key="1">
    <source>
        <dbReference type="SAM" id="MobiDB-lite"/>
    </source>
</evidence>
<comment type="caution">
    <text evidence="2">The sequence shown here is derived from an EMBL/GenBank/DDBJ whole genome shotgun (WGS) entry which is preliminary data.</text>
</comment>
<accession>A0ABT1D0J1</accession>
<dbReference type="SUPFAM" id="SSF55961">
    <property type="entry name" value="Bet v1-like"/>
    <property type="match status" value="1"/>
</dbReference>
<evidence type="ECO:0000313" key="3">
    <source>
        <dbReference type="Proteomes" id="UP001523392"/>
    </source>
</evidence>
<dbReference type="Proteomes" id="UP001523392">
    <property type="component" value="Unassembled WGS sequence"/>
</dbReference>
<dbReference type="RefSeq" id="WP_252951992.1">
    <property type="nucleotide sequence ID" value="NZ_JAFIRR010000024.1"/>
</dbReference>
<sequence length="174" mass="18997">MAEYTGRIEIEHPAGEVFAFLADPRHLPRYLPTVTHVEPHGLRGDRLAVAVEGEMEGHRYRDTGWLRVAPKARRLDWGSDTHAEYGGSLTVEEAPQGTVVAVSLHTTPSPAAAARLEREASNVDHGMRLALERVLGSIKAACEAAPRAVDPDRRTDDMPDSRVFGSTATLDPEI</sequence>
<dbReference type="EMBL" id="JAFIRR010000024">
    <property type="protein sequence ID" value="MCO6415392.1"/>
    <property type="molecule type" value="Genomic_DNA"/>
</dbReference>
<feature type="compositionally biased region" description="Basic and acidic residues" evidence="1">
    <location>
        <begin position="149"/>
        <end position="160"/>
    </location>
</feature>
<evidence type="ECO:0000313" key="2">
    <source>
        <dbReference type="EMBL" id="MCO6415392.1"/>
    </source>
</evidence>
<dbReference type="CDD" id="cd07812">
    <property type="entry name" value="SRPBCC"/>
    <property type="match status" value="1"/>
</dbReference>
<gene>
    <name evidence="2" type="ORF">JYK14_04270</name>
</gene>
<organism evidence="2 3">
    <name type="scientific">Siccirubricoccus soli</name>
    <dbReference type="NCBI Taxonomy" id="2899147"/>
    <lineage>
        <taxon>Bacteria</taxon>
        <taxon>Pseudomonadati</taxon>
        <taxon>Pseudomonadota</taxon>
        <taxon>Alphaproteobacteria</taxon>
        <taxon>Acetobacterales</taxon>
        <taxon>Roseomonadaceae</taxon>
        <taxon>Siccirubricoccus</taxon>
    </lineage>
</organism>